<evidence type="ECO:0000256" key="2">
    <source>
        <dbReference type="ARBA" id="ARBA00023054"/>
    </source>
</evidence>
<dbReference type="GO" id="GO:0005856">
    <property type="term" value="C:cytoskeleton"/>
    <property type="evidence" value="ECO:0007669"/>
    <property type="project" value="UniProtKB-ARBA"/>
</dbReference>
<comment type="caution">
    <text evidence="4">The sequence shown here is derived from an EMBL/GenBank/DDBJ whole genome shotgun (WGS) entry which is preliminary data.</text>
</comment>
<feature type="compositionally biased region" description="Basic and acidic residues" evidence="3">
    <location>
        <begin position="36"/>
        <end position="48"/>
    </location>
</feature>
<dbReference type="PANTHER" id="PTHR21501">
    <property type="entry name" value="PROTEIN FAM-161"/>
    <property type="match status" value="1"/>
</dbReference>
<dbReference type="Proteomes" id="UP001335648">
    <property type="component" value="Unassembled WGS sequence"/>
</dbReference>
<evidence type="ECO:0008006" key="6">
    <source>
        <dbReference type="Google" id="ProtNLM"/>
    </source>
</evidence>
<organism evidence="4 5">
    <name type="scientific">Champsocephalus esox</name>
    <name type="common">pike icefish</name>
    <dbReference type="NCBI Taxonomy" id="159716"/>
    <lineage>
        <taxon>Eukaryota</taxon>
        <taxon>Metazoa</taxon>
        <taxon>Chordata</taxon>
        <taxon>Craniata</taxon>
        <taxon>Vertebrata</taxon>
        <taxon>Euteleostomi</taxon>
        <taxon>Actinopterygii</taxon>
        <taxon>Neopterygii</taxon>
        <taxon>Teleostei</taxon>
        <taxon>Neoteleostei</taxon>
        <taxon>Acanthomorphata</taxon>
        <taxon>Eupercaria</taxon>
        <taxon>Perciformes</taxon>
        <taxon>Notothenioidei</taxon>
        <taxon>Channichthyidae</taxon>
        <taxon>Champsocephalus</taxon>
    </lineage>
</organism>
<evidence type="ECO:0000313" key="4">
    <source>
        <dbReference type="EMBL" id="KAK5886226.1"/>
    </source>
</evidence>
<dbReference type="GO" id="GO:0005929">
    <property type="term" value="C:cilium"/>
    <property type="evidence" value="ECO:0007669"/>
    <property type="project" value="TreeGrafter"/>
</dbReference>
<name>A0AAN8BJ66_9TELE</name>
<protein>
    <recommendedName>
        <fullName evidence="6">Protein FAM161B</fullName>
    </recommendedName>
</protein>
<feature type="compositionally biased region" description="Polar residues" evidence="3">
    <location>
        <begin position="338"/>
        <end position="356"/>
    </location>
</feature>
<keyword evidence="2" id="KW-0175">Coiled coil</keyword>
<dbReference type="Pfam" id="PF10595">
    <property type="entry name" value="FAM161A_B"/>
    <property type="match status" value="1"/>
</dbReference>
<proteinExistence type="inferred from homology"/>
<feature type="compositionally biased region" description="Acidic residues" evidence="3">
    <location>
        <begin position="503"/>
        <end position="517"/>
    </location>
</feature>
<feature type="region of interest" description="Disordered" evidence="3">
    <location>
        <begin position="58"/>
        <end position="89"/>
    </location>
</feature>
<feature type="region of interest" description="Disordered" evidence="3">
    <location>
        <begin position="211"/>
        <end position="280"/>
    </location>
</feature>
<reference evidence="4 5" key="1">
    <citation type="journal article" date="2023" name="Mol. Biol. Evol.">
        <title>Genomics of Secondarily Temperate Adaptation in the Only Non-Antarctic Icefish.</title>
        <authorList>
            <person name="Rivera-Colon A.G."/>
            <person name="Rayamajhi N."/>
            <person name="Minhas B.F."/>
            <person name="Madrigal G."/>
            <person name="Bilyk K.T."/>
            <person name="Yoon V."/>
            <person name="Hune M."/>
            <person name="Gregory S."/>
            <person name="Cheng C.H.C."/>
            <person name="Catchen J.M."/>
        </authorList>
    </citation>
    <scope>NUCLEOTIDE SEQUENCE [LARGE SCALE GENOMIC DNA]</scope>
    <source>
        <strain evidence="4">JC2023a</strain>
    </source>
</reference>
<evidence type="ECO:0000256" key="1">
    <source>
        <dbReference type="ARBA" id="ARBA00006663"/>
    </source>
</evidence>
<dbReference type="AlphaFoldDB" id="A0AAN8BJ66"/>
<comment type="similarity">
    <text evidence="1">Belongs to the FAM161 family.</text>
</comment>
<sequence>MPKLETLLEDGLRSELILKQHLKALSETLRQQLQETQRRQKEKLERRIHQNSLLSTDVDPESRNEMKHQAKHLGMRKSSSTSALTSGKETLNHLRQSEKSFSAACLSSNWKNGSVRASRLAPAGTQCERFAVSKTTQEMREDEATAECQRKFCARPVPSHVIQPLYQEMVELKEKERKQGLKHRRDFWLSSERPFSFQEKEKEKREKLIALINQDTEDQKTKATAVRKPPHKEVKDASDSRLKDQELGRQVPTQTAVPHENRTVSGSPKLRTAERNRKEKLGFLDERPSFQPKILQRVPDFSRLHKALQTEGLRKSQSKDMIKCQPFFLRTSALPARQSRTSPEKSQLPTKSNISRSKSLGALTSLSADTLPTYITDAARKRCMAIRKSMEIRDSKNEESAEWFRKHQTRSQAMKKTITLHAKLLDPHESLKEVFNDKLQHHREADQQRMRDYMKELRDMKARVSERPYLFEQVKQKNAKAHAEQTYRNTLKTAGLKEQFVEDNGEVASISEEDSDENCSTKEDIPSKEENVEEN</sequence>
<accession>A0AAN8BJ66</accession>
<dbReference type="GO" id="GO:0044782">
    <property type="term" value="P:cilium organization"/>
    <property type="evidence" value="ECO:0007669"/>
    <property type="project" value="TreeGrafter"/>
</dbReference>
<feature type="region of interest" description="Disordered" evidence="3">
    <location>
        <begin position="503"/>
        <end position="535"/>
    </location>
</feature>
<feature type="compositionally biased region" description="Basic and acidic residues" evidence="3">
    <location>
        <begin position="271"/>
        <end position="280"/>
    </location>
</feature>
<dbReference type="InterPro" id="IPR051655">
    <property type="entry name" value="FAM161"/>
</dbReference>
<feature type="compositionally biased region" description="Basic and acidic residues" evidence="3">
    <location>
        <begin position="519"/>
        <end position="535"/>
    </location>
</feature>
<evidence type="ECO:0000313" key="5">
    <source>
        <dbReference type="Proteomes" id="UP001335648"/>
    </source>
</evidence>
<dbReference type="PANTHER" id="PTHR21501:SF4">
    <property type="entry name" value="PROTEIN FAM161B"/>
    <property type="match status" value="1"/>
</dbReference>
<gene>
    <name evidence="4" type="ORF">CesoFtcFv8_017280</name>
</gene>
<feature type="region of interest" description="Disordered" evidence="3">
    <location>
        <begin position="334"/>
        <end position="356"/>
    </location>
</feature>
<keyword evidence="5" id="KW-1185">Reference proteome</keyword>
<dbReference type="EMBL" id="JAULUE010002059">
    <property type="protein sequence ID" value="KAK5886226.1"/>
    <property type="molecule type" value="Genomic_DNA"/>
</dbReference>
<feature type="compositionally biased region" description="Basic and acidic residues" evidence="3">
    <location>
        <begin position="231"/>
        <end position="247"/>
    </location>
</feature>
<feature type="compositionally biased region" description="Polar residues" evidence="3">
    <location>
        <begin position="77"/>
        <end position="89"/>
    </location>
</feature>
<dbReference type="InterPro" id="IPR019579">
    <property type="entry name" value="FAM161A/B"/>
</dbReference>
<feature type="region of interest" description="Disordered" evidence="3">
    <location>
        <begin position="33"/>
        <end position="52"/>
    </location>
</feature>
<evidence type="ECO:0000256" key="3">
    <source>
        <dbReference type="SAM" id="MobiDB-lite"/>
    </source>
</evidence>